<evidence type="ECO:0000313" key="13">
    <source>
        <dbReference type="EMBL" id="CUR35511.1"/>
    </source>
</evidence>
<keyword evidence="7" id="KW-0239">DNA-directed DNA polymerase</keyword>
<dbReference type="STRING" id="671072.PL9214670137"/>
<dbReference type="NCBIfam" id="TIGR00663">
    <property type="entry name" value="dnan"/>
    <property type="match status" value="1"/>
</dbReference>
<dbReference type="InterPro" id="IPR046938">
    <property type="entry name" value="DNA_clamp_sf"/>
</dbReference>
<evidence type="ECO:0000259" key="11">
    <source>
        <dbReference type="Pfam" id="PF02767"/>
    </source>
</evidence>
<dbReference type="SUPFAM" id="SSF55979">
    <property type="entry name" value="DNA clamp"/>
    <property type="match status" value="3"/>
</dbReference>
<name>A0A1J1LSY5_9CYAN</name>
<dbReference type="PANTHER" id="PTHR30478:SF0">
    <property type="entry name" value="BETA SLIDING CLAMP"/>
    <property type="match status" value="1"/>
</dbReference>
<dbReference type="Gene3D" id="3.10.150.10">
    <property type="entry name" value="DNA Polymerase III, subunit A, domain 2"/>
    <property type="match status" value="1"/>
</dbReference>
<evidence type="ECO:0000259" key="12">
    <source>
        <dbReference type="Pfam" id="PF02768"/>
    </source>
</evidence>
<dbReference type="Pfam" id="PF00712">
    <property type="entry name" value="DNA_pol3_beta"/>
    <property type="match status" value="1"/>
</dbReference>
<dbReference type="Pfam" id="PF02768">
    <property type="entry name" value="DNA_pol3_beta_3"/>
    <property type="match status" value="1"/>
</dbReference>
<keyword evidence="14" id="KW-1185">Reference proteome</keyword>
<dbReference type="AlphaFoldDB" id="A0A1J1LSY5"/>
<dbReference type="RefSeq" id="WP_072722472.1">
    <property type="nucleotide sequence ID" value="NZ_LN889815.1"/>
</dbReference>
<evidence type="ECO:0000256" key="4">
    <source>
        <dbReference type="ARBA" id="ARBA00022679"/>
    </source>
</evidence>
<keyword evidence="6" id="KW-0235">DNA replication</keyword>
<dbReference type="InterPro" id="IPR022637">
    <property type="entry name" value="DNA_polIII_beta_cen"/>
</dbReference>
<feature type="region of interest" description="Disordered" evidence="9">
    <location>
        <begin position="186"/>
        <end position="213"/>
    </location>
</feature>
<dbReference type="GO" id="GO:0005737">
    <property type="term" value="C:cytoplasm"/>
    <property type="evidence" value="ECO:0007669"/>
    <property type="project" value="UniProtKB-SubCell"/>
</dbReference>
<dbReference type="SMART" id="SM00480">
    <property type="entry name" value="POL3Bc"/>
    <property type="match status" value="1"/>
</dbReference>
<proteinExistence type="inferred from homology"/>
<feature type="compositionally biased region" description="Polar residues" evidence="9">
    <location>
        <begin position="186"/>
        <end position="197"/>
    </location>
</feature>
<dbReference type="EC" id="2.7.7.7" evidence="13"/>
<feature type="compositionally biased region" description="Acidic residues" evidence="9">
    <location>
        <begin position="425"/>
        <end position="441"/>
    </location>
</feature>
<keyword evidence="4 13" id="KW-0808">Transferase</keyword>
<evidence type="ECO:0000256" key="2">
    <source>
        <dbReference type="ARBA" id="ARBA00010752"/>
    </source>
</evidence>
<dbReference type="Gene3D" id="3.70.10.10">
    <property type="match status" value="1"/>
</dbReference>
<evidence type="ECO:0000256" key="6">
    <source>
        <dbReference type="ARBA" id="ARBA00022705"/>
    </source>
</evidence>
<dbReference type="GO" id="GO:0006271">
    <property type="term" value="P:DNA strand elongation involved in DNA replication"/>
    <property type="evidence" value="ECO:0007669"/>
    <property type="project" value="TreeGrafter"/>
</dbReference>
<keyword evidence="5 13" id="KW-0548">Nucleotidyltransferase</keyword>
<dbReference type="Pfam" id="PF02767">
    <property type="entry name" value="DNA_pol3_beta_2"/>
    <property type="match status" value="1"/>
</dbReference>
<sequence>MKFSCPAKQLTTALNTVMGAIPTKPNHPILAHVLLLATPQTIEVRAFDLSLGITAQFNAPVEVEGALTLPAKHLLNLIASLPKDEELSVEMELNQTEAILTSAGKRYTFRGFKASQFPQLPTEFPLTVPAIRLTATVLARGLKTTLFAATTDEMKPVLSGIRLTVEADKVEFAATNGKVLAVVQDSIPTHENQQQSETTKKHKTKRKSLPSASSQWGITIPKTALKELQKLLGNPTDNLTDSEVLLHFNESQILFTSATFSLVCRALTGDYPDYTQLIPKQWSHEVTVSSHQLLAAVTRLATFDKHKIIRLVLNPTEQVISLYGQGQDIGSGAESLPALIQGEGLEIGFDADVLIPALKAIPTSEVRFSFNKANTPATLNTVANSLGTATVLVMPVELWSTEPPSLSSTSQALTVSSDEFQSIDTEPEEASESETDSEDSQLELAALPM</sequence>
<reference evidence="14" key="1">
    <citation type="submission" date="2015-10" db="EMBL/GenBank/DDBJ databases">
        <authorList>
            <person name="Regsiter A."/>
            <person name="william w."/>
        </authorList>
    </citation>
    <scope>NUCLEOTIDE SEQUENCE [LARGE SCALE GENOMIC DNA]</scope>
</reference>
<dbReference type="CDD" id="cd00140">
    <property type="entry name" value="beta_clamp"/>
    <property type="match status" value="1"/>
</dbReference>
<dbReference type="GO" id="GO:0009360">
    <property type="term" value="C:DNA polymerase III complex"/>
    <property type="evidence" value="ECO:0007669"/>
    <property type="project" value="InterPro"/>
</dbReference>
<dbReference type="GO" id="GO:0008408">
    <property type="term" value="F:3'-5' exonuclease activity"/>
    <property type="evidence" value="ECO:0007669"/>
    <property type="project" value="InterPro"/>
</dbReference>
<feature type="domain" description="DNA polymerase III beta sliding clamp N-terminal" evidence="10">
    <location>
        <begin position="1"/>
        <end position="121"/>
    </location>
</feature>
<dbReference type="EMBL" id="CZDF01000174">
    <property type="protein sequence ID" value="CUR35511.1"/>
    <property type="molecule type" value="Genomic_DNA"/>
</dbReference>
<comment type="similarity">
    <text evidence="2">Belongs to the beta sliding clamp family.</text>
</comment>
<evidence type="ECO:0000259" key="10">
    <source>
        <dbReference type="Pfam" id="PF00712"/>
    </source>
</evidence>
<comment type="subcellular location">
    <subcellularLocation>
        <location evidence="1">Cytoplasm</location>
    </subcellularLocation>
</comment>
<evidence type="ECO:0000313" key="14">
    <source>
        <dbReference type="Proteomes" id="UP000184315"/>
    </source>
</evidence>
<feature type="region of interest" description="Disordered" evidence="9">
    <location>
        <begin position="404"/>
        <end position="449"/>
    </location>
</feature>
<evidence type="ECO:0000256" key="7">
    <source>
        <dbReference type="ARBA" id="ARBA00022932"/>
    </source>
</evidence>
<protein>
    <submittedName>
        <fullName evidence="13">Putative DNA polymerase III subunit beta</fullName>
        <ecNumber evidence="13">2.7.7.7</ecNumber>
    </submittedName>
</protein>
<evidence type="ECO:0000256" key="9">
    <source>
        <dbReference type="SAM" id="MobiDB-lite"/>
    </source>
</evidence>
<evidence type="ECO:0000256" key="1">
    <source>
        <dbReference type="ARBA" id="ARBA00004496"/>
    </source>
</evidence>
<accession>A0A1J1LSY5</accession>
<evidence type="ECO:0000256" key="5">
    <source>
        <dbReference type="ARBA" id="ARBA00022695"/>
    </source>
</evidence>
<dbReference type="GO" id="GO:0003887">
    <property type="term" value="F:DNA-directed DNA polymerase activity"/>
    <property type="evidence" value="ECO:0007669"/>
    <property type="project" value="UniProtKB-KW"/>
</dbReference>
<dbReference type="InterPro" id="IPR022635">
    <property type="entry name" value="DNA_polIII_beta_C"/>
</dbReference>
<keyword evidence="8" id="KW-0238">DNA-binding</keyword>
<dbReference type="OrthoDB" id="8421503at2"/>
<dbReference type="Proteomes" id="UP000184315">
    <property type="component" value="Unassembled WGS sequence"/>
</dbReference>
<evidence type="ECO:0000256" key="8">
    <source>
        <dbReference type="ARBA" id="ARBA00023125"/>
    </source>
</evidence>
<organism evidence="13 14">
    <name type="scientific">Planktothrix tepida PCC 9214</name>
    <dbReference type="NCBI Taxonomy" id="671072"/>
    <lineage>
        <taxon>Bacteria</taxon>
        <taxon>Bacillati</taxon>
        <taxon>Cyanobacteriota</taxon>
        <taxon>Cyanophyceae</taxon>
        <taxon>Oscillatoriophycideae</taxon>
        <taxon>Oscillatoriales</taxon>
        <taxon>Microcoleaceae</taxon>
        <taxon>Planktothrix</taxon>
    </lineage>
</organism>
<keyword evidence="3" id="KW-0963">Cytoplasm</keyword>
<dbReference type="InterPro" id="IPR022634">
    <property type="entry name" value="DNA_polIII_beta_N"/>
</dbReference>
<feature type="domain" description="DNA polymerase III beta sliding clamp central" evidence="11">
    <location>
        <begin position="134"/>
        <end position="194"/>
    </location>
</feature>
<evidence type="ECO:0000256" key="3">
    <source>
        <dbReference type="ARBA" id="ARBA00022490"/>
    </source>
</evidence>
<dbReference type="GO" id="GO:0003677">
    <property type="term" value="F:DNA binding"/>
    <property type="evidence" value="ECO:0007669"/>
    <property type="project" value="UniProtKB-KW"/>
</dbReference>
<feature type="domain" description="DNA polymerase III beta sliding clamp C-terminal" evidence="12">
    <location>
        <begin position="276"/>
        <end position="393"/>
    </location>
</feature>
<dbReference type="PANTHER" id="PTHR30478">
    <property type="entry name" value="DNA POLYMERASE III SUBUNIT BETA"/>
    <property type="match status" value="1"/>
</dbReference>
<dbReference type="InterPro" id="IPR001001">
    <property type="entry name" value="DNA_polIII_beta"/>
</dbReference>
<gene>
    <name evidence="13" type="ORF">PL9214670137</name>
</gene>
<feature type="compositionally biased region" description="Polar residues" evidence="9">
    <location>
        <begin position="404"/>
        <end position="423"/>
    </location>
</feature>